<evidence type="ECO:0000313" key="6">
    <source>
        <dbReference type="Proteomes" id="UP000729402"/>
    </source>
</evidence>
<proteinExistence type="inferred from homology"/>
<dbReference type="OrthoDB" id="185373at2759"/>
<dbReference type="AlphaFoldDB" id="A0A8J5S2E1"/>
<evidence type="ECO:0000256" key="4">
    <source>
        <dbReference type="SAM" id="MobiDB-lite"/>
    </source>
</evidence>
<dbReference type="EMBL" id="JAAALK010000286">
    <property type="protein sequence ID" value="KAG8062563.1"/>
    <property type="molecule type" value="Genomic_DNA"/>
</dbReference>
<dbReference type="NCBIfam" id="TIGR00756">
    <property type="entry name" value="PPR"/>
    <property type="match status" value="6"/>
</dbReference>
<evidence type="ECO:0008006" key="7">
    <source>
        <dbReference type="Google" id="ProtNLM"/>
    </source>
</evidence>
<feature type="region of interest" description="Disordered" evidence="4">
    <location>
        <begin position="546"/>
        <end position="574"/>
    </location>
</feature>
<dbReference type="InterPro" id="IPR002885">
    <property type="entry name" value="PPR_rpt"/>
</dbReference>
<dbReference type="PANTHER" id="PTHR47447:SF28">
    <property type="entry name" value="PENTACOTRIPEPTIDE-REPEAT REGION OF PRORP DOMAIN-CONTAINING PROTEIN"/>
    <property type="match status" value="1"/>
</dbReference>
<dbReference type="PROSITE" id="PS51375">
    <property type="entry name" value="PPR"/>
    <property type="match status" value="6"/>
</dbReference>
<reference evidence="5" key="2">
    <citation type="submission" date="2021-02" db="EMBL/GenBank/DDBJ databases">
        <authorList>
            <person name="Kimball J.A."/>
            <person name="Haas M.W."/>
            <person name="Macchietto M."/>
            <person name="Kono T."/>
            <person name="Duquette J."/>
            <person name="Shao M."/>
        </authorList>
    </citation>
    <scope>NUCLEOTIDE SEQUENCE</scope>
    <source>
        <tissue evidence="5">Fresh leaf tissue</tissue>
    </source>
</reference>
<evidence type="ECO:0000256" key="1">
    <source>
        <dbReference type="ARBA" id="ARBA00007626"/>
    </source>
</evidence>
<feature type="region of interest" description="Disordered" evidence="4">
    <location>
        <begin position="62"/>
        <end position="84"/>
    </location>
</feature>
<organism evidence="5 6">
    <name type="scientific">Zizania palustris</name>
    <name type="common">Northern wild rice</name>
    <dbReference type="NCBI Taxonomy" id="103762"/>
    <lineage>
        <taxon>Eukaryota</taxon>
        <taxon>Viridiplantae</taxon>
        <taxon>Streptophyta</taxon>
        <taxon>Embryophyta</taxon>
        <taxon>Tracheophyta</taxon>
        <taxon>Spermatophyta</taxon>
        <taxon>Magnoliopsida</taxon>
        <taxon>Liliopsida</taxon>
        <taxon>Poales</taxon>
        <taxon>Poaceae</taxon>
        <taxon>BOP clade</taxon>
        <taxon>Oryzoideae</taxon>
        <taxon>Oryzeae</taxon>
        <taxon>Zizaniinae</taxon>
        <taxon>Zizania</taxon>
    </lineage>
</organism>
<name>A0A8J5S2E1_ZIZPA</name>
<dbReference type="Pfam" id="PF13812">
    <property type="entry name" value="PPR_3"/>
    <property type="match status" value="1"/>
</dbReference>
<feature type="repeat" description="PPR" evidence="3">
    <location>
        <begin position="302"/>
        <end position="336"/>
    </location>
</feature>
<comment type="similarity">
    <text evidence="1">Belongs to the PPR family. P subfamily.</text>
</comment>
<feature type="repeat" description="PPR" evidence="3">
    <location>
        <begin position="267"/>
        <end position="301"/>
    </location>
</feature>
<comment type="caution">
    <text evidence="5">The sequence shown here is derived from an EMBL/GenBank/DDBJ whole genome shotgun (WGS) entry which is preliminary data.</text>
</comment>
<feature type="repeat" description="PPR" evidence="3">
    <location>
        <begin position="477"/>
        <end position="511"/>
    </location>
</feature>
<protein>
    <recommendedName>
        <fullName evidence="7">Pentacotripeptide-repeat region of PRORP domain-containing protein</fullName>
    </recommendedName>
</protein>
<evidence type="ECO:0000256" key="2">
    <source>
        <dbReference type="ARBA" id="ARBA00022737"/>
    </source>
</evidence>
<reference evidence="5" key="1">
    <citation type="journal article" date="2021" name="bioRxiv">
        <title>Whole Genome Assembly and Annotation of Northern Wild Rice, Zizania palustris L., Supports a Whole Genome Duplication in the Zizania Genus.</title>
        <authorList>
            <person name="Haas M."/>
            <person name="Kono T."/>
            <person name="Macchietto M."/>
            <person name="Millas R."/>
            <person name="McGilp L."/>
            <person name="Shao M."/>
            <person name="Duquette J."/>
            <person name="Hirsch C.N."/>
            <person name="Kimball J."/>
        </authorList>
    </citation>
    <scope>NUCLEOTIDE SEQUENCE</scope>
    <source>
        <tissue evidence="5">Fresh leaf tissue</tissue>
    </source>
</reference>
<dbReference type="Pfam" id="PF13041">
    <property type="entry name" value="PPR_2"/>
    <property type="match status" value="2"/>
</dbReference>
<feature type="compositionally biased region" description="Basic and acidic residues" evidence="4">
    <location>
        <begin position="552"/>
        <end position="565"/>
    </location>
</feature>
<dbReference type="Proteomes" id="UP000729402">
    <property type="component" value="Unassembled WGS sequence"/>
</dbReference>
<dbReference type="PANTHER" id="PTHR47447">
    <property type="entry name" value="OS03G0856100 PROTEIN"/>
    <property type="match status" value="1"/>
</dbReference>
<feature type="repeat" description="PPR" evidence="3">
    <location>
        <begin position="337"/>
        <end position="371"/>
    </location>
</feature>
<feature type="repeat" description="PPR" evidence="3">
    <location>
        <begin position="407"/>
        <end position="441"/>
    </location>
</feature>
<evidence type="ECO:0000313" key="5">
    <source>
        <dbReference type="EMBL" id="KAG8062563.1"/>
    </source>
</evidence>
<keyword evidence="2" id="KW-0677">Repeat</keyword>
<evidence type="ECO:0000256" key="3">
    <source>
        <dbReference type="PROSITE-ProRule" id="PRU00708"/>
    </source>
</evidence>
<dbReference type="Pfam" id="PF12854">
    <property type="entry name" value="PPR_1"/>
    <property type="match status" value="1"/>
</dbReference>
<keyword evidence="6" id="KW-1185">Reference proteome</keyword>
<accession>A0A8J5S2E1</accession>
<gene>
    <name evidence="5" type="ORF">GUJ93_ZPchr0003g16476</name>
</gene>
<sequence length="574" mass="64323">MRRCFRVMGPATKFVSHTGSRRAAPRFFTTGFDLPDWFRNPKDDGSSSGFDDEEEDIFVLPTETGVSGERSHGGGSRPLSIRPACSATASHEDAEFEADVDEVSRILTARFASPEAILIAMDCCAVRVTGRLVDKILTRFSNDWVAALGFFMWAGTQGGYCHSADSHDSMVDTLGKFKQFDLMWGLVNQMVEVGGLVSLMTMTKVMRRLAGASRWTDAIDAFHKMDRFGAVKDTKAMNVLLDTLCKERSVKRASGAFRELTATIPPDESTFNTLVHGWCKARMLKEALETMEEMKQHGFSPSVITYTSMVEAYCIDKDFQAVYCLLDEMRAKRCPPNVITYTIVMHALGKAGRTREALDIFDRLKEDGVAPDASLYNSLIYILGRAGRLEDANSVVEEMCRTGTPPNVTTFNTLISAACDHSQAENALRLLVKMEEQSCKPDIKTYMPLLKLCCKSQWVKILLFLVCHMFRKDITPDFSTYTLLVSWLCRNGKVAQSCLFLEDMVSKGFNPKEETFDLVLEKLEMRNLHSTHRKIHALRTRVTTGKHTSSFNRREGDDGGQHRAALDNTSGLER</sequence>
<feature type="repeat" description="PPR" evidence="3">
    <location>
        <begin position="372"/>
        <end position="406"/>
    </location>
</feature>